<keyword evidence="3" id="KW-0240">DNA-directed RNA polymerase</keyword>
<comment type="similarity">
    <text evidence="2">Belongs to the eukaryotic RPC34/RPC39 RNA polymerase subunit family.</text>
</comment>
<keyword evidence="5" id="KW-0539">Nucleus</keyword>
<dbReference type="InterPro" id="IPR036388">
    <property type="entry name" value="WH-like_DNA-bd_sf"/>
</dbReference>
<dbReference type="InterPro" id="IPR016049">
    <property type="entry name" value="RNA_pol_Rpc34-like"/>
</dbReference>
<dbReference type="AlphaFoldDB" id="A0A0C3GP70"/>
<evidence type="ECO:0008006" key="9">
    <source>
        <dbReference type="Google" id="ProtNLM"/>
    </source>
</evidence>
<evidence type="ECO:0000313" key="7">
    <source>
        <dbReference type="EMBL" id="KIM92356.1"/>
    </source>
</evidence>
<proteinExistence type="inferred from homology"/>
<dbReference type="OrthoDB" id="613763at2759"/>
<protein>
    <recommendedName>
        <fullName evidence="9">DNA-directed RNA polymerase III subunit RPC6</fullName>
    </recommendedName>
</protein>
<dbReference type="GO" id="GO:0005654">
    <property type="term" value="C:nucleoplasm"/>
    <property type="evidence" value="ECO:0007669"/>
    <property type="project" value="UniProtKB-ARBA"/>
</dbReference>
<dbReference type="InParanoid" id="A0A0C3GP70"/>
<reference evidence="8" key="2">
    <citation type="submission" date="2015-01" db="EMBL/GenBank/DDBJ databases">
        <title>Evolutionary Origins and Diversification of the Mycorrhizal Mutualists.</title>
        <authorList>
            <consortium name="DOE Joint Genome Institute"/>
            <consortium name="Mycorrhizal Genomics Consortium"/>
            <person name="Kohler A."/>
            <person name="Kuo A."/>
            <person name="Nagy L.G."/>
            <person name="Floudas D."/>
            <person name="Copeland A."/>
            <person name="Barry K.W."/>
            <person name="Cichocki N."/>
            <person name="Veneault-Fourrey C."/>
            <person name="LaButti K."/>
            <person name="Lindquist E.A."/>
            <person name="Lipzen A."/>
            <person name="Lundell T."/>
            <person name="Morin E."/>
            <person name="Murat C."/>
            <person name="Riley R."/>
            <person name="Ohm R."/>
            <person name="Sun H."/>
            <person name="Tunlid A."/>
            <person name="Henrissat B."/>
            <person name="Grigoriev I.V."/>
            <person name="Hibbett D.S."/>
            <person name="Martin F."/>
        </authorList>
    </citation>
    <scope>NUCLEOTIDE SEQUENCE [LARGE SCALE GENOMIC DNA]</scope>
    <source>
        <strain evidence="8">F 1598</strain>
    </source>
</reference>
<dbReference type="FunFam" id="1.10.10.10:FF:000116">
    <property type="entry name" value="DNA-directed RNA polymerase III subunit RPC6"/>
    <property type="match status" value="1"/>
</dbReference>
<dbReference type="InterPro" id="IPR036390">
    <property type="entry name" value="WH_DNA-bd_sf"/>
</dbReference>
<gene>
    <name evidence="7" type="ORF">PILCRDRAFT_810404</name>
</gene>
<dbReference type="GO" id="GO:0005666">
    <property type="term" value="C:RNA polymerase III complex"/>
    <property type="evidence" value="ECO:0007669"/>
    <property type="project" value="InterPro"/>
</dbReference>
<evidence type="ECO:0000256" key="5">
    <source>
        <dbReference type="ARBA" id="ARBA00023242"/>
    </source>
</evidence>
<organism evidence="7 8">
    <name type="scientific">Piloderma croceum (strain F 1598)</name>
    <dbReference type="NCBI Taxonomy" id="765440"/>
    <lineage>
        <taxon>Eukaryota</taxon>
        <taxon>Fungi</taxon>
        <taxon>Dikarya</taxon>
        <taxon>Basidiomycota</taxon>
        <taxon>Agaricomycotina</taxon>
        <taxon>Agaricomycetes</taxon>
        <taxon>Agaricomycetidae</taxon>
        <taxon>Atheliales</taxon>
        <taxon>Atheliaceae</taxon>
        <taxon>Piloderma</taxon>
    </lineage>
</organism>
<feature type="region of interest" description="Disordered" evidence="6">
    <location>
        <begin position="186"/>
        <end position="207"/>
    </location>
</feature>
<dbReference type="Proteomes" id="UP000054166">
    <property type="component" value="Unassembled WGS sequence"/>
</dbReference>
<dbReference type="GO" id="GO:0005737">
    <property type="term" value="C:cytoplasm"/>
    <property type="evidence" value="ECO:0007669"/>
    <property type="project" value="UniProtKB-ARBA"/>
</dbReference>
<dbReference type="FunCoup" id="A0A0C3GP70">
    <property type="interactions" value="465"/>
</dbReference>
<reference evidence="7 8" key="1">
    <citation type="submission" date="2014-04" db="EMBL/GenBank/DDBJ databases">
        <authorList>
            <consortium name="DOE Joint Genome Institute"/>
            <person name="Kuo A."/>
            <person name="Tarkka M."/>
            <person name="Buscot F."/>
            <person name="Kohler A."/>
            <person name="Nagy L.G."/>
            <person name="Floudas D."/>
            <person name="Copeland A."/>
            <person name="Barry K.W."/>
            <person name="Cichocki N."/>
            <person name="Veneault-Fourrey C."/>
            <person name="LaButti K."/>
            <person name="Lindquist E.A."/>
            <person name="Lipzen A."/>
            <person name="Lundell T."/>
            <person name="Morin E."/>
            <person name="Murat C."/>
            <person name="Sun H."/>
            <person name="Tunlid A."/>
            <person name="Henrissat B."/>
            <person name="Grigoriev I.V."/>
            <person name="Hibbett D.S."/>
            <person name="Martin F."/>
            <person name="Nordberg H.P."/>
            <person name="Cantor M.N."/>
            <person name="Hua S.X."/>
        </authorList>
    </citation>
    <scope>NUCLEOTIDE SEQUENCE [LARGE SCALE GENOMIC DNA]</scope>
    <source>
        <strain evidence="7 8">F 1598</strain>
    </source>
</reference>
<keyword evidence="8" id="KW-1185">Reference proteome</keyword>
<evidence type="ECO:0000256" key="2">
    <source>
        <dbReference type="ARBA" id="ARBA00011038"/>
    </source>
</evidence>
<evidence type="ECO:0000256" key="3">
    <source>
        <dbReference type="ARBA" id="ARBA00022478"/>
    </source>
</evidence>
<evidence type="ECO:0000256" key="4">
    <source>
        <dbReference type="ARBA" id="ARBA00023163"/>
    </source>
</evidence>
<dbReference type="InterPro" id="IPR007832">
    <property type="entry name" value="RNA_pol_Rpc34"/>
</dbReference>
<feature type="region of interest" description="Disordered" evidence="6">
    <location>
        <begin position="260"/>
        <end position="383"/>
    </location>
</feature>
<dbReference type="HOGENOM" id="CLU_033661_3_0_1"/>
<evidence type="ECO:0000313" key="8">
    <source>
        <dbReference type="Proteomes" id="UP000054166"/>
    </source>
</evidence>
<dbReference type="GO" id="GO:0006383">
    <property type="term" value="P:transcription by RNA polymerase III"/>
    <property type="evidence" value="ECO:0007669"/>
    <property type="project" value="InterPro"/>
</dbReference>
<evidence type="ECO:0000256" key="6">
    <source>
        <dbReference type="SAM" id="MobiDB-lite"/>
    </source>
</evidence>
<dbReference type="SUPFAM" id="SSF46785">
    <property type="entry name" value="Winged helix' DNA-binding domain"/>
    <property type="match status" value="1"/>
</dbReference>
<dbReference type="EMBL" id="KN832970">
    <property type="protein sequence ID" value="KIM92356.1"/>
    <property type="molecule type" value="Genomic_DNA"/>
</dbReference>
<feature type="compositionally biased region" description="Basic and acidic residues" evidence="6">
    <location>
        <begin position="360"/>
        <end position="374"/>
    </location>
</feature>
<dbReference type="PANTHER" id="PTHR12780">
    <property type="entry name" value="RNA POLYMERASE III DNA DIRECTED , 39KD SUBUNIT-RELATED"/>
    <property type="match status" value="1"/>
</dbReference>
<sequence>MSGRKLNPTELKLHQSALADPQKTLTARETESLVPDANARTAAINFLLGTGLLKVLKGSGDNVSSYRAVTKKELEIKKDMSGEENMVLSHIQASGNEGIWTKHLKAKTELHQTVIDRCLKSLMQKQLIKSIKAVKHPTRKIYMLFHLQPSVEITGGPWYTDNELDTEFIKLLSSACLHYIRDRSFPKQKRSGDQSPHSQPLFPIGGAPSYPGAKQIQSFLDKSKITETELSVEHVEMLLNVLILDGEIEKVPSFGAAMWESKNKDSDGDDDEEEEANGTKRKNKSGKDSRKYKRRRTSRIDDDSSDSDIGSSKGKRRKKDERSDTASSDEGPSEKRKKKRKVGRDTDDDENTPRRRKRKQQSETERETDDDHNSPNRGSWKRSTAASYDFATADLDDSFGGAYVYRAIRQERVALGWSQAPCGGCPVFEFCKEKGPVNPRECTYYEDWLRGETVAGG</sequence>
<keyword evidence="4" id="KW-0804">Transcription</keyword>
<dbReference type="Pfam" id="PF05158">
    <property type="entry name" value="RNA_pol_Rpc34"/>
    <property type="match status" value="2"/>
</dbReference>
<name>A0A0C3GP70_PILCF</name>
<dbReference type="Gene3D" id="1.10.10.10">
    <property type="entry name" value="Winged helix-like DNA-binding domain superfamily/Winged helix DNA-binding domain"/>
    <property type="match status" value="1"/>
</dbReference>
<accession>A0A0C3GP70</accession>
<evidence type="ECO:0000256" key="1">
    <source>
        <dbReference type="ARBA" id="ARBA00004123"/>
    </source>
</evidence>
<dbReference type="STRING" id="765440.A0A0C3GP70"/>
<comment type="subcellular location">
    <subcellularLocation>
        <location evidence="1">Nucleus</location>
    </subcellularLocation>
</comment>
<feature type="compositionally biased region" description="Acidic residues" evidence="6">
    <location>
        <begin position="267"/>
        <end position="276"/>
    </location>
</feature>
<feature type="compositionally biased region" description="Basic residues" evidence="6">
    <location>
        <begin position="279"/>
        <end position="297"/>
    </location>
</feature>